<reference evidence="1" key="1">
    <citation type="submission" date="2021-06" db="EMBL/GenBank/DDBJ databases">
        <authorList>
            <person name="Kallberg Y."/>
            <person name="Tangrot J."/>
            <person name="Rosling A."/>
        </authorList>
    </citation>
    <scope>NUCLEOTIDE SEQUENCE</scope>
    <source>
        <strain evidence="1">IL203A</strain>
    </source>
</reference>
<gene>
    <name evidence="1" type="ORF">DHETER_LOCUS15739</name>
</gene>
<evidence type="ECO:0000313" key="2">
    <source>
        <dbReference type="Proteomes" id="UP000789702"/>
    </source>
</evidence>
<dbReference type="Proteomes" id="UP000789702">
    <property type="component" value="Unassembled WGS sequence"/>
</dbReference>
<name>A0ACA9QY66_9GLOM</name>
<keyword evidence="2" id="KW-1185">Reference proteome</keyword>
<proteinExistence type="predicted"/>
<sequence length="72" mass="8272">YRAKPIIGYHLVEKPRIYKNKKEETIVINEGNFNNSSRQMEHANLISSITKITPTLIEYDIVLEVAIDGDLN</sequence>
<evidence type="ECO:0000313" key="1">
    <source>
        <dbReference type="EMBL" id="CAG8769234.1"/>
    </source>
</evidence>
<feature type="non-terminal residue" evidence="1">
    <location>
        <position position="1"/>
    </location>
</feature>
<organism evidence="1 2">
    <name type="scientific">Dentiscutata heterogama</name>
    <dbReference type="NCBI Taxonomy" id="1316150"/>
    <lineage>
        <taxon>Eukaryota</taxon>
        <taxon>Fungi</taxon>
        <taxon>Fungi incertae sedis</taxon>
        <taxon>Mucoromycota</taxon>
        <taxon>Glomeromycotina</taxon>
        <taxon>Glomeromycetes</taxon>
        <taxon>Diversisporales</taxon>
        <taxon>Gigasporaceae</taxon>
        <taxon>Dentiscutata</taxon>
    </lineage>
</organism>
<accession>A0ACA9QY66</accession>
<feature type="non-terminal residue" evidence="1">
    <location>
        <position position="72"/>
    </location>
</feature>
<comment type="caution">
    <text evidence="1">The sequence shown here is derived from an EMBL/GenBank/DDBJ whole genome shotgun (WGS) entry which is preliminary data.</text>
</comment>
<dbReference type="EMBL" id="CAJVPU010055771">
    <property type="protein sequence ID" value="CAG8769234.1"/>
    <property type="molecule type" value="Genomic_DNA"/>
</dbReference>
<protein>
    <submittedName>
        <fullName evidence="1">2769_t:CDS:1</fullName>
    </submittedName>
</protein>